<dbReference type="GO" id="GO:0071897">
    <property type="term" value="P:DNA biosynthetic process"/>
    <property type="evidence" value="ECO:0007669"/>
    <property type="project" value="UniProtKB-ARBA"/>
</dbReference>
<dbReference type="InterPro" id="IPR043128">
    <property type="entry name" value="Rev_trsase/Diguanyl_cyclase"/>
</dbReference>
<dbReference type="EMBL" id="BPLR01009359">
    <property type="protein sequence ID" value="GIY31343.1"/>
    <property type="molecule type" value="Genomic_DNA"/>
</dbReference>
<dbReference type="Gene3D" id="3.10.10.10">
    <property type="entry name" value="HIV Type 1 Reverse Transcriptase, subunit A, domain 1"/>
    <property type="match status" value="1"/>
</dbReference>
<dbReference type="InterPro" id="IPR053134">
    <property type="entry name" value="RNA-dir_DNA_polymerase"/>
</dbReference>
<dbReference type="Gene3D" id="3.30.70.270">
    <property type="match status" value="1"/>
</dbReference>
<keyword evidence="1" id="KW-0255">Endonuclease</keyword>
<proteinExistence type="predicted"/>
<gene>
    <name evidence="1" type="primary">TY3B-I_1456</name>
    <name evidence="1" type="ORF">CEXT_625551</name>
</gene>
<dbReference type="SUPFAM" id="SSF56672">
    <property type="entry name" value="DNA/RNA polymerases"/>
    <property type="match status" value="1"/>
</dbReference>
<protein>
    <submittedName>
        <fullName evidence="1">Endonuclease</fullName>
    </submittedName>
</protein>
<keyword evidence="1" id="KW-0378">Hydrolase</keyword>
<dbReference type="GO" id="GO:0004519">
    <property type="term" value="F:endonuclease activity"/>
    <property type="evidence" value="ECO:0007669"/>
    <property type="project" value="UniProtKB-KW"/>
</dbReference>
<name>A0AAV4SA14_CAEEX</name>
<sequence length="111" mass="12834">MCFPLHMVQKKEQFGLTLFDGFRPLNTQTVNDKYPISCIFDFTSELHVCEFFSHFDLVKAFHQISIAPEDIHKTAICSPFGVYESKYFQFGLCNANSTFQRFIDGITLGFE</sequence>
<keyword evidence="1" id="KW-0540">Nuclease</keyword>
<dbReference type="AlphaFoldDB" id="A0AAV4SA14"/>
<keyword evidence="2" id="KW-1185">Reference proteome</keyword>
<comment type="caution">
    <text evidence="1">The sequence shown here is derived from an EMBL/GenBank/DDBJ whole genome shotgun (WGS) entry which is preliminary data.</text>
</comment>
<organism evidence="1 2">
    <name type="scientific">Caerostris extrusa</name>
    <name type="common">Bark spider</name>
    <name type="synonym">Caerostris bankana</name>
    <dbReference type="NCBI Taxonomy" id="172846"/>
    <lineage>
        <taxon>Eukaryota</taxon>
        <taxon>Metazoa</taxon>
        <taxon>Ecdysozoa</taxon>
        <taxon>Arthropoda</taxon>
        <taxon>Chelicerata</taxon>
        <taxon>Arachnida</taxon>
        <taxon>Araneae</taxon>
        <taxon>Araneomorphae</taxon>
        <taxon>Entelegynae</taxon>
        <taxon>Araneoidea</taxon>
        <taxon>Araneidae</taxon>
        <taxon>Caerostris</taxon>
    </lineage>
</organism>
<reference evidence="1 2" key="1">
    <citation type="submission" date="2021-06" db="EMBL/GenBank/DDBJ databases">
        <title>Caerostris extrusa draft genome.</title>
        <authorList>
            <person name="Kono N."/>
            <person name="Arakawa K."/>
        </authorList>
    </citation>
    <scope>NUCLEOTIDE SEQUENCE [LARGE SCALE GENOMIC DNA]</scope>
</reference>
<evidence type="ECO:0000313" key="1">
    <source>
        <dbReference type="EMBL" id="GIY31343.1"/>
    </source>
</evidence>
<dbReference type="Proteomes" id="UP001054945">
    <property type="component" value="Unassembled WGS sequence"/>
</dbReference>
<dbReference type="PANTHER" id="PTHR24559">
    <property type="entry name" value="TRANSPOSON TY3-I GAG-POL POLYPROTEIN"/>
    <property type="match status" value="1"/>
</dbReference>
<dbReference type="PANTHER" id="PTHR24559:SF444">
    <property type="entry name" value="REVERSE TRANSCRIPTASE DOMAIN-CONTAINING PROTEIN"/>
    <property type="match status" value="1"/>
</dbReference>
<accession>A0AAV4SA14</accession>
<dbReference type="InterPro" id="IPR043502">
    <property type="entry name" value="DNA/RNA_pol_sf"/>
</dbReference>
<evidence type="ECO:0000313" key="2">
    <source>
        <dbReference type="Proteomes" id="UP001054945"/>
    </source>
</evidence>